<dbReference type="EMBL" id="JAGHQL010000072">
    <property type="protein sequence ID" value="KAH0541661.1"/>
    <property type="molecule type" value="Genomic_DNA"/>
</dbReference>
<evidence type="ECO:0000313" key="3">
    <source>
        <dbReference type="Proteomes" id="UP000698800"/>
    </source>
</evidence>
<feature type="region of interest" description="Disordered" evidence="1">
    <location>
        <begin position="1"/>
        <end position="46"/>
    </location>
</feature>
<protein>
    <submittedName>
        <fullName evidence="2">Uncharacterized protein</fullName>
    </submittedName>
</protein>
<feature type="region of interest" description="Disordered" evidence="1">
    <location>
        <begin position="125"/>
        <end position="192"/>
    </location>
</feature>
<name>A0A9P8I3G1_9PEZI</name>
<dbReference type="AlphaFoldDB" id="A0A9P8I3G1"/>
<comment type="caution">
    <text evidence="2">The sequence shown here is derived from an EMBL/GenBank/DDBJ whole genome shotgun (WGS) entry which is preliminary data.</text>
</comment>
<keyword evidence="3" id="KW-1185">Reference proteome</keyword>
<accession>A0A9P8I3G1</accession>
<reference evidence="2" key="1">
    <citation type="submission" date="2021-03" db="EMBL/GenBank/DDBJ databases">
        <title>Comparative genomics and phylogenomic investigation of the class Geoglossomycetes provide insights into ecological specialization and systematics.</title>
        <authorList>
            <person name="Melie T."/>
            <person name="Pirro S."/>
            <person name="Miller A.N."/>
            <person name="Quandt A."/>
        </authorList>
    </citation>
    <scope>NUCLEOTIDE SEQUENCE</scope>
    <source>
        <strain evidence="2">GBOQ0MN5Z8</strain>
    </source>
</reference>
<evidence type="ECO:0000256" key="1">
    <source>
        <dbReference type="SAM" id="MobiDB-lite"/>
    </source>
</evidence>
<organism evidence="2 3">
    <name type="scientific">Glutinoglossum americanum</name>
    <dbReference type="NCBI Taxonomy" id="1670608"/>
    <lineage>
        <taxon>Eukaryota</taxon>
        <taxon>Fungi</taxon>
        <taxon>Dikarya</taxon>
        <taxon>Ascomycota</taxon>
        <taxon>Pezizomycotina</taxon>
        <taxon>Geoglossomycetes</taxon>
        <taxon>Geoglossales</taxon>
        <taxon>Geoglossaceae</taxon>
        <taxon>Glutinoglossum</taxon>
    </lineage>
</organism>
<evidence type="ECO:0000313" key="2">
    <source>
        <dbReference type="EMBL" id="KAH0541661.1"/>
    </source>
</evidence>
<feature type="compositionally biased region" description="Polar residues" evidence="1">
    <location>
        <begin position="165"/>
        <end position="175"/>
    </location>
</feature>
<dbReference type="Proteomes" id="UP000698800">
    <property type="component" value="Unassembled WGS sequence"/>
</dbReference>
<gene>
    <name evidence="2" type="ORF">FGG08_003892</name>
</gene>
<feature type="compositionally biased region" description="Polar residues" evidence="1">
    <location>
        <begin position="1"/>
        <end position="11"/>
    </location>
</feature>
<proteinExistence type="predicted"/>
<sequence length="223" mass="24130">MSWDASSNAWSTREELFTPAEGSAITEQGDVPQPSPSFQDSPGEFIGGYGGQAYLGMSADSLGLRSSTSTSLTAVGGQFSDGQPAGHAGSSRLLRLDTPIESNAYTQTDLGAPLYDMTVHQMFDQFAGPKQPRRRRSSTHQRERNNRPSRRTSYEAPSMSIGLSHDSSSTTNTRHSGAGRRRGPLTQEQRQNAKAVRGVGACWRCHSLNAKVNIPFQILSPLS</sequence>